<dbReference type="EMBL" id="JASJQH010010566">
    <property type="protein sequence ID" value="KAK9670845.1"/>
    <property type="molecule type" value="Genomic_DNA"/>
</dbReference>
<comment type="caution">
    <text evidence="1">The sequence shown here is derived from an EMBL/GenBank/DDBJ whole genome shotgun (WGS) entry which is preliminary data.</text>
</comment>
<proteinExistence type="predicted"/>
<keyword evidence="2" id="KW-1185">Reference proteome</keyword>
<evidence type="ECO:0000313" key="1">
    <source>
        <dbReference type="EMBL" id="KAK9670845.1"/>
    </source>
</evidence>
<accession>A0ABR2VL95</accession>
<reference evidence="1 2" key="1">
    <citation type="submission" date="2023-04" db="EMBL/GenBank/DDBJ databases">
        <title>Genome of Basidiobolus ranarum AG-B5.</title>
        <authorList>
            <person name="Stajich J.E."/>
            <person name="Carter-House D."/>
            <person name="Gryganskyi A."/>
        </authorList>
    </citation>
    <scope>NUCLEOTIDE SEQUENCE [LARGE SCALE GENOMIC DNA]</scope>
    <source>
        <strain evidence="1 2">AG-B5</strain>
    </source>
</reference>
<organism evidence="1 2">
    <name type="scientific">Basidiobolus ranarum</name>
    <dbReference type="NCBI Taxonomy" id="34480"/>
    <lineage>
        <taxon>Eukaryota</taxon>
        <taxon>Fungi</taxon>
        <taxon>Fungi incertae sedis</taxon>
        <taxon>Zoopagomycota</taxon>
        <taxon>Entomophthoromycotina</taxon>
        <taxon>Basidiobolomycetes</taxon>
        <taxon>Basidiobolales</taxon>
        <taxon>Basidiobolaceae</taxon>
        <taxon>Basidiobolus</taxon>
    </lineage>
</organism>
<protein>
    <submittedName>
        <fullName evidence="1">Uncharacterized protein</fullName>
    </submittedName>
</protein>
<gene>
    <name evidence="1" type="ORF">K7432_017371</name>
</gene>
<sequence>MIPYGPGSEYNTIIPATENMIKNGLRSSVALPMKPANGYKAPFTMNPFENIDY</sequence>
<name>A0ABR2VL95_9FUNG</name>
<evidence type="ECO:0000313" key="2">
    <source>
        <dbReference type="Proteomes" id="UP001479436"/>
    </source>
</evidence>
<dbReference type="Proteomes" id="UP001479436">
    <property type="component" value="Unassembled WGS sequence"/>
</dbReference>